<feature type="region of interest" description="Disordered" evidence="2">
    <location>
        <begin position="112"/>
        <end position="151"/>
    </location>
</feature>
<feature type="transmembrane region" description="Helical" evidence="3">
    <location>
        <begin position="257"/>
        <end position="280"/>
    </location>
</feature>
<evidence type="ECO:0000256" key="2">
    <source>
        <dbReference type="SAM" id="MobiDB-lite"/>
    </source>
</evidence>
<comment type="caution">
    <text evidence="4">The sequence shown here is derived from an EMBL/GenBank/DDBJ whole genome shotgun (WGS) entry which is preliminary data.</text>
</comment>
<gene>
    <name evidence="4" type="ORF">KGQ19_17190</name>
</gene>
<organism evidence="4 5">
    <name type="scientific">Catenulispora pinistramenti</name>
    <dbReference type="NCBI Taxonomy" id="2705254"/>
    <lineage>
        <taxon>Bacteria</taxon>
        <taxon>Bacillati</taxon>
        <taxon>Actinomycetota</taxon>
        <taxon>Actinomycetes</taxon>
        <taxon>Catenulisporales</taxon>
        <taxon>Catenulisporaceae</taxon>
        <taxon>Catenulispora</taxon>
    </lineage>
</organism>
<dbReference type="EMBL" id="JAAFYZ010000052">
    <property type="protein sequence ID" value="MBS2548605.1"/>
    <property type="molecule type" value="Genomic_DNA"/>
</dbReference>
<feature type="transmembrane region" description="Helical" evidence="3">
    <location>
        <begin position="203"/>
        <end position="224"/>
    </location>
</feature>
<proteinExistence type="predicted"/>
<protein>
    <submittedName>
        <fullName evidence="4">WXG100 family type VII secretion target</fullName>
    </submittedName>
</protein>
<keyword evidence="3" id="KW-1133">Transmembrane helix</keyword>
<name>A0ABS5KRI4_9ACTN</name>
<feature type="compositionally biased region" description="Polar residues" evidence="2">
    <location>
        <begin position="117"/>
        <end position="142"/>
    </location>
</feature>
<dbReference type="RefSeq" id="WP_212010186.1">
    <property type="nucleotide sequence ID" value="NZ_JAAFYZ010000052.1"/>
</dbReference>
<evidence type="ECO:0000313" key="4">
    <source>
        <dbReference type="EMBL" id="MBS2548605.1"/>
    </source>
</evidence>
<feature type="transmembrane region" description="Helical" evidence="3">
    <location>
        <begin position="230"/>
        <end position="250"/>
    </location>
</feature>
<sequence>MSIRNLGSWEALGLDSDPVHADPDEVASAQQRYQNIASTIDDAVSRLQKVMDDNADGLVGQYIDGLRKSAGSLHDELQKAGVRYHDVADQIKIYEPELQTGLDETAAALNDANSAAGQQKQATSMPDPQKGTDGTVSPQEQQKGTDKTNAENQANDALSAAKNRLNNALDQLNVAGKRFGDAVNSKNYHDGLTDTFKDKLDEILGWFSKILGYIGMALGALALLVPGLDIVVLAGVVVGAASLIVNSILYADGKGSVLDVVFGAIGLGLGFIGIGAAQLAKGLANDAKALAGITGRPGAPQLGFADNTFGGDLNNIPLRPIGPAPSTMNDQFLIDPVTNAATKWDHMSDWYNNPVTNSALAWLGGKAGNLPGMLGFYGGKMGAVPEIGFWGSAGKQIGDAWNMWKGLGTNPLKSIADWAGVLGGWSGYKGLAGIMGAVGGKINPAWYVWGGFNAIFGLGIGISYTGGRESGLIPAVNP</sequence>
<reference evidence="4 5" key="1">
    <citation type="submission" date="2020-02" db="EMBL/GenBank/DDBJ databases">
        <title>Acidophilic actinobacteria isolated from forest soil.</title>
        <authorList>
            <person name="Golinska P."/>
        </authorList>
    </citation>
    <scope>NUCLEOTIDE SEQUENCE [LARGE SCALE GENOMIC DNA]</scope>
    <source>
        <strain evidence="4 5">NL8</strain>
    </source>
</reference>
<accession>A0ABS5KRI4</accession>
<feature type="coiled-coil region" evidence="1">
    <location>
        <begin position="151"/>
        <end position="178"/>
    </location>
</feature>
<evidence type="ECO:0000313" key="5">
    <source>
        <dbReference type="Proteomes" id="UP000730482"/>
    </source>
</evidence>
<evidence type="ECO:0000256" key="3">
    <source>
        <dbReference type="SAM" id="Phobius"/>
    </source>
</evidence>
<keyword evidence="3" id="KW-0812">Transmembrane</keyword>
<keyword evidence="3" id="KW-0472">Membrane</keyword>
<keyword evidence="1" id="KW-0175">Coiled coil</keyword>
<dbReference type="Proteomes" id="UP000730482">
    <property type="component" value="Unassembled WGS sequence"/>
</dbReference>
<keyword evidence="5" id="KW-1185">Reference proteome</keyword>
<evidence type="ECO:0000256" key="1">
    <source>
        <dbReference type="SAM" id="Coils"/>
    </source>
</evidence>